<name>A0A6A4HIM3_9AGAR</name>
<protein>
    <submittedName>
        <fullName evidence="1">Uncharacterized protein</fullName>
    </submittedName>
</protein>
<reference evidence="1" key="1">
    <citation type="journal article" date="2019" name="Environ. Microbiol.">
        <title>Fungal ecological strategies reflected in gene transcription - a case study of two litter decomposers.</title>
        <authorList>
            <person name="Barbi F."/>
            <person name="Kohler A."/>
            <person name="Barry K."/>
            <person name="Baskaran P."/>
            <person name="Daum C."/>
            <person name="Fauchery L."/>
            <person name="Ihrmark K."/>
            <person name="Kuo A."/>
            <person name="LaButti K."/>
            <person name="Lipzen A."/>
            <person name="Morin E."/>
            <person name="Grigoriev I.V."/>
            <person name="Henrissat B."/>
            <person name="Lindahl B."/>
            <person name="Martin F."/>
        </authorList>
    </citation>
    <scope>NUCLEOTIDE SEQUENCE</scope>
    <source>
        <strain evidence="1">JB14</strain>
    </source>
</reference>
<proteinExistence type="predicted"/>
<dbReference type="Proteomes" id="UP000799118">
    <property type="component" value="Unassembled WGS sequence"/>
</dbReference>
<organism evidence="1 2">
    <name type="scientific">Gymnopus androsaceus JB14</name>
    <dbReference type="NCBI Taxonomy" id="1447944"/>
    <lineage>
        <taxon>Eukaryota</taxon>
        <taxon>Fungi</taxon>
        <taxon>Dikarya</taxon>
        <taxon>Basidiomycota</taxon>
        <taxon>Agaricomycotina</taxon>
        <taxon>Agaricomycetes</taxon>
        <taxon>Agaricomycetidae</taxon>
        <taxon>Agaricales</taxon>
        <taxon>Marasmiineae</taxon>
        <taxon>Omphalotaceae</taxon>
        <taxon>Gymnopus</taxon>
    </lineage>
</organism>
<accession>A0A6A4HIM3</accession>
<evidence type="ECO:0000313" key="1">
    <source>
        <dbReference type="EMBL" id="KAE9397530.1"/>
    </source>
</evidence>
<gene>
    <name evidence="1" type="ORF">BT96DRAFT_995753</name>
</gene>
<keyword evidence="2" id="KW-1185">Reference proteome</keyword>
<evidence type="ECO:0000313" key="2">
    <source>
        <dbReference type="Proteomes" id="UP000799118"/>
    </source>
</evidence>
<sequence>MSFLLLRVHRPSSPFLQIRRFTMAEGILSFGIQLYTTTICDVGLWTFTIRNVNTPTLTSRLAPPYWQFLFNFSAQFFTMLRTGSRQVLDNHPKVRKPRSPLLHVWFWYARRTRHPQPILPSDSIVDISGRVVVVAKRSHTLSVWAIEKERGLQRPTRASMNAD</sequence>
<dbReference type="EMBL" id="ML769496">
    <property type="protein sequence ID" value="KAE9397530.1"/>
    <property type="molecule type" value="Genomic_DNA"/>
</dbReference>
<dbReference type="AlphaFoldDB" id="A0A6A4HIM3"/>